<protein>
    <submittedName>
        <fullName evidence="2">Uncharacterized protein</fullName>
    </submittedName>
</protein>
<name>A0A9P7F9P8_9AGAM</name>
<dbReference type="Proteomes" id="UP000823399">
    <property type="component" value="Unassembled WGS sequence"/>
</dbReference>
<dbReference type="RefSeq" id="XP_041293584.1">
    <property type="nucleotide sequence ID" value="XM_041437152.1"/>
</dbReference>
<dbReference type="OrthoDB" id="2692221at2759"/>
<evidence type="ECO:0000313" key="3">
    <source>
        <dbReference type="Proteomes" id="UP000823399"/>
    </source>
</evidence>
<sequence>MRFSSAIALTVIVALASSISAMPTEGYAAGANQCVKPCISDSQCHSLDCSYNQCTILFFCLVSRIFAFTLV</sequence>
<keyword evidence="1" id="KW-0732">Signal</keyword>
<comment type="caution">
    <text evidence="2">The sequence shown here is derived from an EMBL/GenBank/DDBJ whole genome shotgun (WGS) entry which is preliminary data.</text>
</comment>
<accession>A0A9P7F9P8</accession>
<keyword evidence="3" id="KW-1185">Reference proteome</keyword>
<dbReference type="GeneID" id="64699411"/>
<dbReference type="EMBL" id="JABBWM010000023">
    <property type="protein sequence ID" value="KAG2109639.1"/>
    <property type="molecule type" value="Genomic_DNA"/>
</dbReference>
<dbReference type="AlphaFoldDB" id="A0A9P7F9P8"/>
<evidence type="ECO:0000256" key="1">
    <source>
        <dbReference type="SAM" id="SignalP"/>
    </source>
</evidence>
<gene>
    <name evidence="2" type="ORF">F5147DRAFT_691648</name>
</gene>
<organism evidence="2 3">
    <name type="scientific">Suillus discolor</name>
    <dbReference type="NCBI Taxonomy" id="1912936"/>
    <lineage>
        <taxon>Eukaryota</taxon>
        <taxon>Fungi</taxon>
        <taxon>Dikarya</taxon>
        <taxon>Basidiomycota</taxon>
        <taxon>Agaricomycotina</taxon>
        <taxon>Agaricomycetes</taxon>
        <taxon>Agaricomycetidae</taxon>
        <taxon>Boletales</taxon>
        <taxon>Suillineae</taxon>
        <taxon>Suillaceae</taxon>
        <taxon>Suillus</taxon>
    </lineage>
</organism>
<feature type="signal peptide" evidence="1">
    <location>
        <begin position="1"/>
        <end position="21"/>
    </location>
</feature>
<feature type="chain" id="PRO_5040473271" evidence="1">
    <location>
        <begin position="22"/>
        <end position="71"/>
    </location>
</feature>
<reference evidence="2" key="1">
    <citation type="journal article" date="2020" name="New Phytol.">
        <title>Comparative genomics reveals dynamic genome evolution in host specialist ectomycorrhizal fungi.</title>
        <authorList>
            <person name="Lofgren L.A."/>
            <person name="Nguyen N.H."/>
            <person name="Vilgalys R."/>
            <person name="Ruytinx J."/>
            <person name="Liao H.L."/>
            <person name="Branco S."/>
            <person name="Kuo A."/>
            <person name="LaButti K."/>
            <person name="Lipzen A."/>
            <person name="Andreopoulos W."/>
            <person name="Pangilinan J."/>
            <person name="Riley R."/>
            <person name="Hundley H."/>
            <person name="Na H."/>
            <person name="Barry K."/>
            <person name="Grigoriev I.V."/>
            <person name="Stajich J.E."/>
            <person name="Kennedy P.G."/>
        </authorList>
    </citation>
    <scope>NUCLEOTIDE SEQUENCE</scope>
    <source>
        <strain evidence="2">FC423</strain>
    </source>
</reference>
<evidence type="ECO:0000313" key="2">
    <source>
        <dbReference type="EMBL" id="KAG2109639.1"/>
    </source>
</evidence>
<proteinExistence type="predicted"/>